<keyword evidence="1" id="KW-0732">Signal</keyword>
<accession>A0A0A3A0X3</accession>
<dbReference type="RefSeq" id="WP_013745244.1">
    <property type="nucleotide sequence ID" value="NZ_JPJQ01000014.1"/>
</dbReference>
<dbReference type="PROSITE" id="PS51257">
    <property type="entry name" value="PROKAR_LIPOPROTEIN"/>
    <property type="match status" value="1"/>
</dbReference>
<evidence type="ECO:0000313" key="3">
    <source>
        <dbReference type="Proteomes" id="UP000030554"/>
    </source>
</evidence>
<evidence type="ECO:0000313" key="2">
    <source>
        <dbReference type="EMBL" id="KGQ62951.1"/>
    </source>
</evidence>
<feature type="signal peptide" evidence="1">
    <location>
        <begin position="1"/>
        <end position="19"/>
    </location>
</feature>
<dbReference type="AlphaFoldDB" id="A0A0A3A0X3"/>
<evidence type="ECO:0008006" key="4">
    <source>
        <dbReference type="Google" id="ProtNLM"/>
    </source>
</evidence>
<sequence length="131" mass="15466">MRIVILLFSLFLLSGCYLANGSPSSYIFWESPPNMTKEKDKKISVNCYEDARNSLNDIQKKLFDKGSASWKDVYADKNEYKIFEEAVNLHQKYFFQCLYNSGYRFRPPLIWCLAQDGNNTRICIENMKYRN</sequence>
<evidence type="ECO:0000256" key="1">
    <source>
        <dbReference type="SAM" id="SignalP"/>
    </source>
</evidence>
<feature type="chain" id="PRO_5001997799" description="Lipoprotein" evidence="1">
    <location>
        <begin position="20"/>
        <end position="131"/>
    </location>
</feature>
<comment type="caution">
    <text evidence="2">The sequence shown here is derived from an EMBL/GenBank/DDBJ whole genome shotgun (WGS) entry which is preliminary data.</text>
</comment>
<proteinExistence type="predicted"/>
<name>A0A0A3A0X3_9PAST</name>
<dbReference type="Proteomes" id="UP000030554">
    <property type="component" value="Unassembled WGS sequence"/>
</dbReference>
<organism evidence="2 3">
    <name type="scientific">Gallibacterium anatis 4895</name>
    <dbReference type="NCBI Taxonomy" id="1396510"/>
    <lineage>
        <taxon>Bacteria</taxon>
        <taxon>Pseudomonadati</taxon>
        <taxon>Pseudomonadota</taxon>
        <taxon>Gammaproteobacteria</taxon>
        <taxon>Pasteurellales</taxon>
        <taxon>Pasteurellaceae</taxon>
        <taxon>Gallibacterium</taxon>
    </lineage>
</organism>
<dbReference type="EMBL" id="JPJQ01000014">
    <property type="protein sequence ID" value="KGQ62951.1"/>
    <property type="molecule type" value="Genomic_DNA"/>
</dbReference>
<reference evidence="2 3" key="1">
    <citation type="submission" date="2014-07" db="EMBL/GenBank/DDBJ databases">
        <title>Chaperone-usher fimbriae in a diverse selection of Gallibacterium genomes.</title>
        <authorList>
            <person name="Kudirkiene E."/>
            <person name="Bager R.J."/>
            <person name="Johnson T.J."/>
            <person name="Bojesen A.M."/>
        </authorList>
    </citation>
    <scope>NUCLEOTIDE SEQUENCE [LARGE SCALE GENOMIC DNA]</scope>
    <source>
        <strain evidence="2 3">4895</strain>
    </source>
</reference>
<protein>
    <recommendedName>
        <fullName evidence="4">Lipoprotein</fullName>
    </recommendedName>
</protein>
<gene>
    <name evidence="2" type="ORF">IO48_02770</name>
</gene>